<feature type="region of interest" description="Disordered" evidence="2">
    <location>
        <begin position="644"/>
        <end position="666"/>
    </location>
</feature>
<accession>A0A1S4FUQ8</accession>
<dbReference type="AlphaFoldDB" id="A0A1S4FUQ8"/>
<organism evidence="3 4">
    <name type="scientific">Aedes aegypti</name>
    <name type="common">Yellowfever mosquito</name>
    <name type="synonym">Culex aegypti</name>
    <dbReference type="NCBI Taxonomy" id="7159"/>
    <lineage>
        <taxon>Eukaryota</taxon>
        <taxon>Metazoa</taxon>
        <taxon>Ecdysozoa</taxon>
        <taxon>Arthropoda</taxon>
        <taxon>Hexapoda</taxon>
        <taxon>Insecta</taxon>
        <taxon>Pterygota</taxon>
        <taxon>Neoptera</taxon>
        <taxon>Endopterygota</taxon>
        <taxon>Diptera</taxon>
        <taxon>Nematocera</taxon>
        <taxon>Culicoidea</taxon>
        <taxon>Culicidae</taxon>
        <taxon>Culicinae</taxon>
        <taxon>Aedini</taxon>
        <taxon>Aedes</taxon>
        <taxon>Stegomyia</taxon>
    </lineage>
</organism>
<proteinExistence type="predicted"/>
<feature type="coiled-coil region" evidence="1">
    <location>
        <begin position="196"/>
        <end position="251"/>
    </location>
</feature>
<name>A0A1S4FUQ8_AEDAE</name>
<feature type="region of interest" description="Disordered" evidence="2">
    <location>
        <begin position="1"/>
        <end position="44"/>
    </location>
</feature>
<gene>
    <name evidence="3" type="primary">5576703</name>
</gene>
<evidence type="ECO:0000313" key="4">
    <source>
        <dbReference type="Proteomes" id="UP000008820"/>
    </source>
</evidence>
<dbReference type="VEuPathDB" id="VectorBase:AAEL011791"/>
<sequence length="666" mass="77078">MSQSPQHEQHHSSQEPDEDESDTMDDFCSDQCSSGDDEYDSDDSEMCQDIVNDVRDLAKREKIEVLIEVIKSRTEQLRLHRQLEVYQYAMDVLGGEKMKLQLDLALTTKMLVVLKEALTEQRKQDEKVLARINMTSDFIGDLDMKRVQLIKEIRHLTGQFAEHKSKAEETVNERVQHEINRSRQLQDQLDAVYVTNNEMKQQLTEVEEARQTLASTLSERLNEMAKLTDELQEARNRIELEMQTKAKLTENVEMFLTEKTQLATEVIAMENRFVELEQANEAKLAQMEQTANSRLLEQEQLKDAKLAELEQAWKSTYEEEMKKVNAKLTEANVRTDEIEKQNTTLQITIEKLRADLESCVKQLEEEKDRAKQFESEIGGLKTLLEDRNNEISLLNGKLNGEQQRVNEEMEKIEDINNRLNNLQVDTDKKVSDLENQLKEAQKEAAEFKTKNEQLEIDMRNQVAKISVMESTISEKDKEQIALQEKLAAAEKSENELEQLRSRFVEQKSMIQSLEEQLKAKLQEDIRTNVENFNNQSTAQITSTPIRQSNLPDRMDAPMSKRMRMVDSDVMSVQSSVSNYASFQGNVDRKRDTNRFFNRRSPVQAKKKSESRSFFARSAKQNIDDELISLASTINLDEEPLETANLSMSDSPVPLVKPFFRRQSDKK</sequence>
<reference evidence="3" key="2">
    <citation type="submission" date="2020-05" db="UniProtKB">
        <authorList>
            <consortium name="EnsemblMetazoa"/>
        </authorList>
    </citation>
    <scope>IDENTIFICATION</scope>
    <source>
        <strain evidence="3">LVP_AGWG</strain>
    </source>
</reference>
<dbReference type="InParanoid" id="A0A1S4FUQ8"/>
<feature type="compositionally biased region" description="Acidic residues" evidence="2">
    <location>
        <begin position="15"/>
        <end position="28"/>
    </location>
</feature>
<evidence type="ECO:0000256" key="2">
    <source>
        <dbReference type="SAM" id="MobiDB-lite"/>
    </source>
</evidence>
<keyword evidence="4" id="KW-1185">Reference proteome</keyword>
<keyword evidence="1" id="KW-0175">Coiled coil</keyword>
<dbReference type="Proteomes" id="UP000008820">
    <property type="component" value="Chromosome 3"/>
</dbReference>
<dbReference type="OrthoDB" id="7763247at2759"/>
<reference evidence="3 4" key="1">
    <citation type="submission" date="2017-06" db="EMBL/GenBank/DDBJ databases">
        <title>Aedes aegypti genome working group (AGWG) sequencing and assembly.</title>
        <authorList>
            <consortium name="Aedes aegypti Genome Working Group (AGWG)"/>
            <person name="Matthews B.J."/>
        </authorList>
    </citation>
    <scope>NUCLEOTIDE SEQUENCE [LARGE SCALE GENOMIC DNA]</scope>
    <source>
        <strain evidence="3 4">LVP_AGWG</strain>
    </source>
</reference>
<dbReference type="EnsemblMetazoa" id="AAEL011791-RA">
    <property type="protein sequence ID" value="AAEL011791-PA"/>
    <property type="gene ID" value="AAEL011791"/>
</dbReference>
<evidence type="ECO:0000313" key="3">
    <source>
        <dbReference type="EnsemblMetazoa" id="AAEL011791-PA"/>
    </source>
</evidence>
<evidence type="ECO:0000256" key="1">
    <source>
        <dbReference type="SAM" id="Coils"/>
    </source>
</evidence>
<feature type="coiled-coil region" evidence="1">
    <location>
        <begin position="314"/>
        <end position="523"/>
    </location>
</feature>
<protein>
    <submittedName>
        <fullName evidence="3">Uncharacterized protein</fullName>
    </submittedName>
</protein>
<feature type="compositionally biased region" description="Acidic residues" evidence="2">
    <location>
        <begin position="35"/>
        <end position="44"/>
    </location>
</feature>